<evidence type="ECO:0000313" key="6">
    <source>
        <dbReference type="EMBL" id="EHI58183.1"/>
    </source>
</evidence>
<dbReference type="InterPro" id="IPR016166">
    <property type="entry name" value="FAD-bd_PCMH"/>
</dbReference>
<dbReference type="Gene3D" id="3.30.465.10">
    <property type="match status" value="1"/>
</dbReference>
<comment type="caution">
    <text evidence="6">The sequence shown here is derived from an EMBL/GenBank/DDBJ whole genome shotgun (WGS) entry which is preliminary data.</text>
</comment>
<dbReference type="GO" id="GO:0008720">
    <property type="term" value="F:D-lactate dehydrogenase (NAD+) activity"/>
    <property type="evidence" value="ECO:0007669"/>
    <property type="project" value="TreeGrafter"/>
</dbReference>
<dbReference type="InterPro" id="IPR036318">
    <property type="entry name" value="FAD-bd_PCMH-like_sf"/>
</dbReference>
<name>G5IJZ9_9FIRM</name>
<dbReference type="PANTHER" id="PTHR11748:SF118">
    <property type="entry name" value="ALKYLDIHYDROXYACETONEPHOSPHATE SYNTHASE (PRECURSOR)"/>
    <property type="match status" value="1"/>
</dbReference>
<evidence type="ECO:0000256" key="3">
    <source>
        <dbReference type="ARBA" id="ARBA00022827"/>
    </source>
</evidence>
<keyword evidence="7" id="KW-1185">Reference proteome</keyword>
<dbReference type="Gene3D" id="1.10.45.10">
    <property type="entry name" value="Vanillyl-alcohol Oxidase, Chain A, domain 4"/>
    <property type="match status" value="1"/>
</dbReference>
<keyword evidence="4" id="KW-0560">Oxidoreductase</keyword>
<dbReference type="GO" id="GO:0071949">
    <property type="term" value="F:FAD binding"/>
    <property type="evidence" value="ECO:0007669"/>
    <property type="project" value="InterPro"/>
</dbReference>
<evidence type="ECO:0000256" key="2">
    <source>
        <dbReference type="ARBA" id="ARBA00022630"/>
    </source>
</evidence>
<dbReference type="HOGENOM" id="CLU_017779_2_3_9"/>
<dbReference type="EMBL" id="ADLN01000105">
    <property type="protein sequence ID" value="EHI58183.1"/>
    <property type="molecule type" value="Genomic_DNA"/>
</dbReference>
<dbReference type="InterPro" id="IPR016167">
    <property type="entry name" value="FAD-bd_PCMH_sub1"/>
</dbReference>
<dbReference type="InterPro" id="IPR006094">
    <property type="entry name" value="Oxid_FAD_bind_N"/>
</dbReference>
<dbReference type="SUPFAM" id="SSF55103">
    <property type="entry name" value="FAD-linked oxidases, C-terminal domain"/>
    <property type="match status" value="1"/>
</dbReference>
<feature type="domain" description="FAD-binding PCMH-type" evidence="5">
    <location>
        <begin position="50"/>
        <end position="229"/>
    </location>
</feature>
<proteinExistence type="predicted"/>
<dbReference type="PROSITE" id="PS51387">
    <property type="entry name" value="FAD_PCMH"/>
    <property type="match status" value="1"/>
</dbReference>
<dbReference type="AlphaFoldDB" id="G5IJZ9"/>
<dbReference type="PANTHER" id="PTHR11748">
    <property type="entry name" value="D-LACTATE DEHYDROGENASE"/>
    <property type="match status" value="1"/>
</dbReference>
<comment type="cofactor">
    <cofactor evidence="1">
        <name>FAD</name>
        <dbReference type="ChEBI" id="CHEBI:57692"/>
    </cofactor>
</comment>
<protein>
    <recommendedName>
        <fullName evidence="5">FAD-binding PCMH-type domain-containing protein</fullName>
    </recommendedName>
</protein>
<evidence type="ECO:0000256" key="4">
    <source>
        <dbReference type="ARBA" id="ARBA00023002"/>
    </source>
</evidence>
<dbReference type="OrthoDB" id="9767256at2"/>
<dbReference type="PATRIC" id="fig|742737.3.peg.3807"/>
<reference evidence="6 7" key="1">
    <citation type="submission" date="2011-08" db="EMBL/GenBank/DDBJ databases">
        <title>The Genome Sequence of Clostridium hathewayi WAL-18680.</title>
        <authorList>
            <consortium name="The Broad Institute Genome Sequencing Platform"/>
            <person name="Earl A."/>
            <person name="Ward D."/>
            <person name="Feldgarden M."/>
            <person name="Gevers D."/>
            <person name="Finegold S.M."/>
            <person name="Summanen P.H."/>
            <person name="Molitoris D.R."/>
            <person name="Song M."/>
            <person name="Daigneault M."/>
            <person name="Allen-Vercoe E."/>
            <person name="Young S.K."/>
            <person name="Zeng Q."/>
            <person name="Gargeya S."/>
            <person name="Fitzgerald M."/>
            <person name="Haas B."/>
            <person name="Abouelleil A."/>
            <person name="Alvarado L."/>
            <person name="Arachchi H.M."/>
            <person name="Berlin A."/>
            <person name="Brown A."/>
            <person name="Chapman S.B."/>
            <person name="Chen Z."/>
            <person name="Dunbar C."/>
            <person name="Freedman E."/>
            <person name="Gearin G."/>
            <person name="Gellesch M."/>
            <person name="Goldberg J."/>
            <person name="Griggs A."/>
            <person name="Gujja S."/>
            <person name="Heiman D."/>
            <person name="Howarth C."/>
            <person name="Larson L."/>
            <person name="Lui A."/>
            <person name="MacDonald P.J.P."/>
            <person name="Montmayeur A."/>
            <person name="Murphy C."/>
            <person name="Neiman D."/>
            <person name="Pearson M."/>
            <person name="Priest M."/>
            <person name="Roberts A."/>
            <person name="Saif S."/>
            <person name="Shea T."/>
            <person name="Shenoy N."/>
            <person name="Sisk P."/>
            <person name="Stolte C."/>
            <person name="Sykes S."/>
            <person name="Wortman J."/>
            <person name="Nusbaum C."/>
            <person name="Birren B."/>
        </authorList>
    </citation>
    <scope>NUCLEOTIDE SEQUENCE [LARGE SCALE GENOMIC DNA]</scope>
    <source>
        <strain evidence="6 7">WAL-18680</strain>
    </source>
</reference>
<dbReference type="GO" id="GO:1903457">
    <property type="term" value="P:lactate catabolic process"/>
    <property type="evidence" value="ECO:0007669"/>
    <property type="project" value="TreeGrafter"/>
</dbReference>
<dbReference type="Gene3D" id="3.30.300.330">
    <property type="match status" value="1"/>
</dbReference>
<dbReference type="InterPro" id="IPR016171">
    <property type="entry name" value="Vanillyl_alc_oxidase_C-sub2"/>
</dbReference>
<dbReference type="InterPro" id="IPR016164">
    <property type="entry name" value="FAD-linked_Oxase-like_C"/>
</dbReference>
<dbReference type="GO" id="GO:0004458">
    <property type="term" value="F:D-lactate dehydrogenase (cytochrome) activity"/>
    <property type="evidence" value="ECO:0007669"/>
    <property type="project" value="TreeGrafter"/>
</dbReference>
<evidence type="ECO:0000259" key="5">
    <source>
        <dbReference type="PROSITE" id="PS51387"/>
    </source>
</evidence>
<gene>
    <name evidence="6" type="ORF">HMPREF9473_03827</name>
</gene>
<dbReference type="RefSeq" id="WP_006781818.1">
    <property type="nucleotide sequence ID" value="NZ_CP040506.1"/>
</dbReference>
<dbReference type="InterPro" id="IPR016169">
    <property type="entry name" value="FAD-bd_PCMH_sub2"/>
</dbReference>
<dbReference type="InterPro" id="IPR004113">
    <property type="entry name" value="FAD-bd_oxidored_4_C"/>
</dbReference>
<evidence type="ECO:0000256" key="1">
    <source>
        <dbReference type="ARBA" id="ARBA00001974"/>
    </source>
</evidence>
<dbReference type="Pfam" id="PF02913">
    <property type="entry name" value="FAD-oxidase_C"/>
    <property type="match status" value="1"/>
</dbReference>
<dbReference type="Gene3D" id="3.30.43.10">
    <property type="entry name" value="Uridine Diphospho-n-acetylenolpyruvylglucosamine Reductase, domain 2"/>
    <property type="match status" value="1"/>
</dbReference>
<dbReference type="SUPFAM" id="SSF56176">
    <property type="entry name" value="FAD-binding/transporter-associated domain-like"/>
    <property type="match status" value="1"/>
</dbReference>
<keyword evidence="3" id="KW-0274">FAD</keyword>
<keyword evidence="2" id="KW-0285">Flavoprotein</keyword>
<sequence length="474" mass="53476">MVMKSFMFDMVLSELEDVVGEDNVSTRESDKLTYGVDYFWVSRMWADRGQEPPKADFVVRPDSAEEVSKILKIANYYKISVHTWGGGSGSQGGALPMAGGIIMDLKRMNRLIEIDEESRTITAETGMIFQQLEWYANERGYSCMHIPSCLTCGTIGGALAHRGIGIMSTKYGKIDDQCLSMEVVLPNGDIINTLPVPKHAAGPDLNQIFIGSEGTLGVMTKAKFKLFEQPESRKFRAFMFPSMKDGIAAGRDIMQKVKPSILRLFDEAETVSIIKKIIGVEEKGSFMNLALEGIERIVDIEMEVVIDVCRQHGGRDMGAEYGEKWYENRITFFYPGNIMDVPQMFGTMDTVSDFAHIEEIYWAMKHAIESNFPDVRFIAHCSHWYEWGTMIYDRFICDNPPEDPEEAIRLHNRIWNTGVRAAMEHGGVINDHHGIGLKLSRLMKEQYGPAMQVMEGLKKSLDPNGIMNPYKLGL</sequence>
<dbReference type="Gene3D" id="3.30.70.3450">
    <property type="match status" value="2"/>
</dbReference>
<organism evidence="6 7">
    <name type="scientific">Hungatella hathewayi WAL-18680</name>
    <dbReference type="NCBI Taxonomy" id="742737"/>
    <lineage>
        <taxon>Bacteria</taxon>
        <taxon>Bacillati</taxon>
        <taxon>Bacillota</taxon>
        <taxon>Clostridia</taxon>
        <taxon>Lachnospirales</taxon>
        <taxon>Lachnospiraceae</taxon>
        <taxon>Hungatella</taxon>
    </lineage>
</organism>
<dbReference type="Proteomes" id="UP000005384">
    <property type="component" value="Unassembled WGS sequence"/>
</dbReference>
<accession>G5IJZ9</accession>
<dbReference type="Pfam" id="PF01565">
    <property type="entry name" value="FAD_binding_4"/>
    <property type="match status" value="1"/>
</dbReference>
<evidence type="ECO:0000313" key="7">
    <source>
        <dbReference type="Proteomes" id="UP000005384"/>
    </source>
</evidence>